<evidence type="ECO:0000313" key="3">
    <source>
        <dbReference type="Proteomes" id="UP000236291"/>
    </source>
</evidence>
<dbReference type="STRING" id="57577.A0A2K3MVJ4"/>
<feature type="compositionally biased region" description="Low complexity" evidence="1">
    <location>
        <begin position="21"/>
        <end position="36"/>
    </location>
</feature>
<protein>
    <submittedName>
        <fullName evidence="2">Uncharacterized protein</fullName>
    </submittedName>
</protein>
<name>A0A2K3MVJ4_TRIPR</name>
<reference evidence="2 3" key="1">
    <citation type="journal article" date="2014" name="Am. J. Bot.">
        <title>Genome assembly and annotation for red clover (Trifolium pratense; Fabaceae).</title>
        <authorList>
            <person name="Istvanek J."/>
            <person name="Jaros M."/>
            <person name="Krenek A."/>
            <person name="Repkova J."/>
        </authorList>
    </citation>
    <scope>NUCLEOTIDE SEQUENCE [LARGE SCALE GENOMIC DNA]</scope>
    <source>
        <strain evidence="3">cv. Tatra</strain>
        <tissue evidence="2">Young leaves</tissue>
    </source>
</reference>
<dbReference type="Proteomes" id="UP000236291">
    <property type="component" value="Unassembled WGS sequence"/>
</dbReference>
<evidence type="ECO:0000256" key="1">
    <source>
        <dbReference type="SAM" id="MobiDB-lite"/>
    </source>
</evidence>
<dbReference type="EMBL" id="ASHM01012888">
    <property type="protein sequence ID" value="PNX94853.1"/>
    <property type="molecule type" value="Genomic_DNA"/>
</dbReference>
<accession>A0A2K3MVJ4</accession>
<reference evidence="2 3" key="2">
    <citation type="journal article" date="2017" name="Front. Plant Sci.">
        <title>Gene Classification and Mining of Molecular Markers Useful in Red Clover (Trifolium pratense) Breeding.</title>
        <authorList>
            <person name="Istvanek J."/>
            <person name="Dluhosova J."/>
            <person name="Dluhos P."/>
            <person name="Patkova L."/>
            <person name="Nedelnik J."/>
            <person name="Repkova J."/>
        </authorList>
    </citation>
    <scope>NUCLEOTIDE SEQUENCE [LARGE SCALE GENOMIC DNA]</scope>
    <source>
        <strain evidence="3">cv. Tatra</strain>
        <tissue evidence="2">Young leaves</tissue>
    </source>
</reference>
<proteinExistence type="predicted"/>
<gene>
    <name evidence="2" type="ORF">L195_g018034</name>
</gene>
<evidence type="ECO:0000313" key="2">
    <source>
        <dbReference type="EMBL" id="PNX94853.1"/>
    </source>
</evidence>
<dbReference type="AlphaFoldDB" id="A0A2K3MVJ4"/>
<feature type="region of interest" description="Disordered" evidence="1">
    <location>
        <begin position="1"/>
        <end position="81"/>
    </location>
</feature>
<sequence length="162" mass="17023">MDMTKVIFGEDSDNKKDGTHSSSSSLSAADSFSGSANSGGGNGGGGHHHDEKNGEVADGSNTADSHQHDGDRDLFASDNEDHSKTLAKISHPIPGHCTLAIAQGRPRLSSVPDSIAAAIWFTGTTKKSHAYVTTVTDGLIIFDPGRSCFWFPCGVNGILLYY</sequence>
<organism evidence="2 3">
    <name type="scientific">Trifolium pratense</name>
    <name type="common">Red clover</name>
    <dbReference type="NCBI Taxonomy" id="57577"/>
    <lineage>
        <taxon>Eukaryota</taxon>
        <taxon>Viridiplantae</taxon>
        <taxon>Streptophyta</taxon>
        <taxon>Embryophyta</taxon>
        <taxon>Tracheophyta</taxon>
        <taxon>Spermatophyta</taxon>
        <taxon>Magnoliopsida</taxon>
        <taxon>eudicotyledons</taxon>
        <taxon>Gunneridae</taxon>
        <taxon>Pentapetalae</taxon>
        <taxon>rosids</taxon>
        <taxon>fabids</taxon>
        <taxon>Fabales</taxon>
        <taxon>Fabaceae</taxon>
        <taxon>Papilionoideae</taxon>
        <taxon>50 kb inversion clade</taxon>
        <taxon>NPAAA clade</taxon>
        <taxon>Hologalegina</taxon>
        <taxon>IRL clade</taxon>
        <taxon>Trifolieae</taxon>
        <taxon>Trifolium</taxon>
    </lineage>
</organism>
<comment type="caution">
    <text evidence="2">The sequence shown here is derived from an EMBL/GenBank/DDBJ whole genome shotgun (WGS) entry which is preliminary data.</text>
</comment>
<feature type="compositionally biased region" description="Basic and acidic residues" evidence="1">
    <location>
        <begin position="65"/>
        <end position="81"/>
    </location>
</feature>